<evidence type="ECO:0000256" key="8">
    <source>
        <dbReference type="PROSITE-ProRule" id="PRU00703"/>
    </source>
</evidence>
<keyword evidence="6 8" id="KW-0129">CBS domain</keyword>
<dbReference type="Pfam" id="PF01595">
    <property type="entry name" value="CNNM"/>
    <property type="match status" value="1"/>
</dbReference>
<dbReference type="InterPro" id="IPR002550">
    <property type="entry name" value="CNNM"/>
</dbReference>
<keyword evidence="5 9" id="KW-1133">Transmembrane helix</keyword>
<keyword evidence="4" id="KW-0677">Repeat</keyword>
<dbReference type="PANTHER" id="PTHR43099:SF5">
    <property type="entry name" value="HLYC_CORC FAMILY TRANSPORTER"/>
    <property type="match status" value="1"/>
</dbReference>
<comment type="caution">
    <text evidence="12">The sequence shown here is derived from an EMBL/GenBank/DDBJ whole genome shotgun (WGS) entry which is preliminary data.</text>
</comment>
<evidence type="ECO:0000259" key="11">
    <source>
        <dbReference type="PROSITE" id="PS51846"/>
    </source>
</evidence>
<sequence length="450" mass="48572">MDIALLFFLILLNGMLAMSEIAVVSSRQSRLQKLADDGQPGARSALALNHEPSIFLSTVQVGITTVGILSGAIGDATLAAPLGDWLTTIPSLAPYARPLSLTLVVCGVTYFAVVVGELVPKRLGLLAPERIASLIAPPMNLLSRFARPLVWLLSSSSNLLLRLLGARQSLDSSVSDDEIKILMGQGARAGVFHASEQEIVANVLRLDQQRVGEIMTHRKDLYLIDLNDGEVEIRDRLAASPFKRVLVCRDGLDNLVGVLRTSDLLKGALSGAPLAIEDIVRPPLYVPASVNTTQLLETFRRARQQCALMVDEYGELQGLVTLTDVLTSIVGDLPAVDSPEEQDIVVREDGSWLVDGLVTLERLRSVLHIASELPGEEENAFHTLGGFIMYVLGHIPEAAEHFDFAELRFEVVDMDHNRVDKVLIARMIPGEQGSSTGACPASPAGNDQAA</sequence>
<dbReference type="Pfam" id="PF03471">
    <property type="entry name" value="CorC_HlyC"/>
    <property type="match status" value="1"/>
</dbReference>
<comment type="subcellular location">
    <subcellularLocation>
        <location evidence="1">Cell membrane</location>
        <topology evidence="1">Multi-pass membrane protein</topology>
    </subcellularLocation>
</comment>
<dbReference type="PROSITE" id="PS51846">
    <property type="entry name" value="CNNM"/>
    <property type="match status" value="1"/>
</dbReference>
<dbReference type="InterPro" id="IPR051676">
    <property type="entry name" value="UPF0053_domain"/>
</dbReference>
<evidence type="ECO:0000256" key="3">
    <source>
        <dbReference type="ARBA" id="ARBA00022692"/>
    </source>
</evidence>
<dbReference type="InterPro" id="IPR036318">
    <property type="entry name" value="FAD-bd_PCMH-like_sf"/>
</dbReference>
<dbReference type="FunFam" id="3.30.465.10:FF:000023">
    <property type="entry name" value="Magnesium and cobalt transporter"/>
    <property type="match status" value="1"/>
</dbReference>
<organism evidence="12 13">
    <name type="scientific">Candidatus Accumulibacter phosphatis</name>
    <dbReference type="NCBI Taxonomy" id="327160"/>
    <lineage>
        <taxon>Bacteria</taxon>
        <taxon>Pseudomonadati</taxon>
        <taxon>Pseudomonadota</taxon>
        <taxon>Betaproteobacteria</taxon>
        <taxon>Candidatus Accumulibacter</taxon>
    </lineage>
</organism>
<dbReference type="InterPro" id="IPR000644">
    <property type="entry name" value="CBS_dom"/>
</dbReference>
<name>A0A6A7RTR7_9PROT</name>
<dbReference type="InterPro" id="IPR005170">
    <property type="entry name" value="Transptr-assoc_dom"/>
</dbReference>
<dbReference type="EMBL" id="PDHS01000225">
    <property type="protein sequence ID" value="MQM30875.1"/>
    <property type="molecule type" value="Genomic_DNA"/>
</dbReference>
<dbReference type="InterPro" id="IPR016169">
    <property type="entry name" value="FAD-bd_PCMH_sub2"/>
</dbReference>
<evidence type="ECO:0000256" key="2">
    <source>
        <dbReference type="ARBA" id="ARBA00022475"/>
    </source>
</evidence>
<dbReference type="InterPro" id="IPR046342">
    <property type="entry name" value="CBS_dom_sf"/>
</dbReference>
<dbReference type="CDD" id="cd04590">
    <property type="entry name" value="CBS_pair_CorC_HlyC_assoc"/>
    <property type="match status" value="1"/>
</dbReference>
<evidence type="ECO:0000259" key="10">
    <source>
        <dbReference type="PROSITE" id="PS51371"/>
    </source>
</evidence>
<dbReference type="Gene3D" id="3.30.465.10">
    <property type="match status" value="1"/>
</dbReference>
<keyword evidence="3 9" id="KW-0812">Transmembrane</keyword>
<dbReference type="InterPro" id="IPR044751">
    <property type="entry name" value="Ion_transp-like_CBS"/>
</dbReference>
<evidence type="ECO:0000313" key="13">
    <source>
        <dbReference type="Proteomes" id="UP000342300"/>
    </source>
</evidence>
<feature type="domain" description="CBS" evidence="10">
    <location>
        <begin position="279"/>
        <end position="338"/>
    </location>
</feature>
<evidence type="ECO:0000256" key="4">
    <source>
        <dbReference type="ARBA" id="ARBA00022737"/>
    </source>
</evidence>
<evidence type="ECO:0000313" key="12">
    <source>
        <dbReference type="EMBL" id="MQM30875.1"/>
    </source>
</evidence>
<dbReference type="GO" id="GO:0005886">
    <property type="term" value="C:plasma membrane"/>
    <property type="evidence" value="ECO:0007669"/>
    <property type="project" value="UniProtKB-SubCell"/>
</dbReference>
<evidence type="ECO:0000256" key="1">
    <source>
        <dbReference type="ARBA" id="ARBA00004651"/>
    </source>
</evidence>
<dbReference type="AlphaFoldDB" id="A0A6A7RTR7"/>
<evidence type="ECO:0000256" key="9">
    <source>
        <dbReference type="PROSITE-ProRule" id="PRU01193"/>
    </source>
</evidence>
<dbReference type="SUPFAM" id="SSF56176">
    <property type="entry name" value="FAD-binding/transporter-associated domain-like"/>
    <property type="match status" value="1"/>
</dbReference>
<gene>
    <name evidence="12" type="ORF">CRU78_10265</name>
</gene>
<reference evidence="12 13" key="1">
    <citation type="submission" date="2017-09" db="EMBL/GenBank/DDBJ databases">
        <title>Metagenomic Analysis Reveals Denitrifying Candidatus Accumulibacter and Flanking Population as a Source of N2O.</title>
        <authorList>
            <person name="Gao H."/>
            <person name="Mao Y."/>
            <person name="Zhao X."/>
            <person name="Liu W.-T."/>
            <person name="Zhang T."/>
            <person name="Wells G."/>
        </authorList>
    </citation>
    <scope>NUCLEOTIDE SEQUENCE [LARGE SCALE GENOMIC DNA]</scope>
    <source>
        <strain evidence="12">CANDO_2_IC</strain>
    </source>
</reference>
<evidence type="ECO:0008006" key="14">
    <source>
        <dbReference type="Google" id="ProtNLM"/>
    </source>
</evidence>
<dbReference type="PROSITE" id="PS51371">
    <property type="entry name" value="CBS"/>
    <property type="match status" value="1"/>
</dbReference>
<protein>
    <recommendedName>
        <fullName evidence="14">HlyC/CorC family transporter</fullName>
    </recommendedName>
</protein>
<dbReference type="Pfam" id="PF00571">
    <property type="entry name" value="CBS"/>
    <property type="match status" value="1"/>
</dbReference>
<feature type="domain" description="CNNM transmembrane" evidence="11">
    <location>
        <begin position="1"/>
        <end position="196"/>
    </location>
</feature>
<evidence type="ECO:0000256" key="6">
    <source>
        <dbReference type="ARBA" id="ARBA00023122"/>
    </source>
</evidence>
<dbReference type="SMART" id="SM01091">
    <property type="entry name" value="CorC_HlyC"/>
    <property type="match status" value="1"/>
</dbReference>
<evidence type="ECO:0000256" key="5">
    <source>
        <dbReference type="ARBA" id="ARBA00022989"/>
    </source>
</evidence>
<dbReference type="Proteomes" id="UP000342300">
    <property type="component" value="Unassembled WGS sequence"/>
</dbReference>
<dbReference type="Gene3D" id="3.10.580.10">
    <property type="entry name" value="CBS-domain"/>
    <property type="match status" value="1"/>
</dbReference>
<accession>A0A6A7RTR7</accession>
<dbReference type="SUPFAM" id="SSF54631">
    <property type="entry name" value="CBS-domain pair"/>
    <property type="match status" value="1"/>
</dbReference>
<evidence type="ECO:0000256" key="7">
    <source>
        <dbReference type="ARBA" id="ARBA00023136"/>
    </source>
</evidence>
<keyword evidence="7 9" id="KW-0472">Membrane</keyword>
<dbReference type="PANTHER" id="PTHR43099">
    <property type="entry name" value="UPF0053 PROTEIN YRKA"/>
    <property type="match status" value="1"/>
</dbReference>
<dbReference type="GO" id="GO:0050660">
    <property type="term" value="F:flavin adenine dinucleotide binding"/>
    <property type="evidence" value="ECO:0007669"/>
    <property type="project" value="InterPro"/>
</dbReference>
<proteinExistence type="predicted"/>
<keyword evidence="2" id="KW-1003">Cell membrane</keyword>